<evidence type="ECO:0000256" key="3">
    <source>
        <dbReference type="ARBA" id="ARBA00022801"/>
    </source>
</evidence>
<dbReference type="InterPro" id="IPR051202">
    <property type="entry name" value="Peptidase_C40"/>
</dbReference>
<organism evidence="6 7">
    <name type="scientific">Uliginosibacterium flavum</name>
    <dbReference type="NCBI Taxonomy" id="1396831"/>
    <lineage>
        <taxon>Bacteria</taxon>
        <taxon>Pseudomonadati</taxon>
        <taxon>Pseudomonadota</taxon>
        <taxon>Betaproteobacteria</taxon>
        <taxon>Rhodocyclales</taxon>
        <taxon>Zoogloeaceae</taxon>
        <taxon>Uliginosibacterium</taxon>
    </lineage>
</organism>
<protein>
    <submittedName>
        <fullName evidence="6">C40 family peptidase</fullName>
    </submittedName>
</protein>
<dbReference type="RefSeq" id="WP_354601188.1">
    <property type="nucleotide sequence ID" value="NZ_JBEWZI010000010.1"/>
</dbReference>
<dbReference type="InterPro" id="IPR000064">
    <property type="entry name" value="NLP_P60_dom"/>
</dbReference>
<gene>
    <name evidence="6" type="ORF">ABXR19_11080</name>
</gene>
<dbReference type="InterPro" id="IPR038765">
    <property type="entry name" value="Papain-like_cys_pep_sf"/>
</dbReference>
<reference evidence="6 7" key="1">
    <citation type="submission" date="2024-07" db="EMBL/GenBank/DDBJ databases">
        <title>Uliginosibacterium flavum JJ3220;KACC:17644.</title>
        <authorList>
            <person name="Kim M.K."/>
        </authorList>
    </citation>
    <scope>NUCLEOTIDE SEQUENCE [LARGE SCALE GENOMIC DNA]</scope>
    <source>
        <strain evidence="6 7">KACC:17644</strain>
    </source>
</reference>
<comment type="caution">
    <text evidence="6">The sequence shown here is derived from an EMBL/GenBank/DDBJ whole genome shotgun (WGS) entry which is preliminary data.</text>
</comment>
<keyword evidence="7" id="KW-1185">Reference proteome</keyword>
<dbReference type="Proteomes" id="UP001549691">
    <property type="component" value="Unassembled WGS sequence"/>
</dbReference>
<comment type="similarity">
    <text evidence="1">Belongs to the peptidase C40 family.</text>
</comment>
<evidence type="ECO:0000256" key="2">
    <source>
        <dbReference type="ARBA" id="ARBA00022670"/>
    </source>
</evidence>
<dbReference type="PANTHER" id="PTHR47053:SF1">
    <property type="entry name" value="MUREIN DD-ENDOPEPTIDASE MEPH-RELATED"/>
    <property type="match status" value="1"/>
</dbReference>
<evidence type="ECO:0000259" key="5">
    <source>
        <dbReference type="PROSITE" id="PS51935"/>
    </source>
</evidence>
<name>A0ABV2TLD0_9RHOO</name>
<evidence type="ECO:0000256" key="1">
    <source>
        <dbReference type="ARBA" id="ARBA00007074"/>
    </source>
</evidence>
<dbReference type="PROSITE" id="PS51935">
    <property type="entry name" value="NLPC_P60"/>
    <property type="match status" value="1"/>
</dbReference>
<evidence type="ECO:0000313" key="7">
    <source>
        <dbReference type="Proteomes" id="UP001549691"/>
    </source>
</evidence>
<dbReference type="Pfam" id="PF00877">
    <property type="entry name" value="NLPC_P60"/>
    <property type="match status" value="1"/>
</dbReference>
<proteinExistence type="inferred from homology"/>
<dbReference type="SUPFAM" id="SSF54001">
    <property type="entry name" value="Cysteine proteinases"/>
    <property type="match status" value="1"/>
</dbReference>
<dbReference type="Gene3D" id="3.90.1720.10">
    <property type="entry name" value="endopeptidase domain like (from Nostoc punctiforme)"/>
    <property type="match status" value="1"/>
</dbReference>
<keyword evidence="2" id="KW-0645">Protease</keyword>
<dbReference type="PANTHER" id="PTHR47053">
    <property type="entry name" value="MUREIN DD-ENDOPEPTIDASE MEPH-RELATED"/>
    <property type="match status" value="1"/>
</dbReference>
<dbReference type="EMBL" id="JBEWZI010000010">
    <property type="protein sequence ID" value="MET7014732.1"/>
    <property type="molecule type" value="Genomic_DNA"/>
</dbReference>
<feature type="domain" description="NlpC/P60" evidence="5">
    <location>
        <begin position="27"/>
        <end position="152"/>
    </location>
</feature>
<sequence length="174" mass="18675">MTFCLLIATQVVQADEPAATQPAEASAGKVSTLIDKGFGYLGVRYRFGGNSPETGGFDCSGLVRKVFGDALGLNLPRTAAEMARLGDKVGTPDLKPGDLVFFNTMRRAFSHVGIYLGDNKFLHAPARGSAVRVEAMDQSYWMKRFNGGRRLVSEAQAAPLTPPPLLALPSEQTQ</sequence>
<evidence type="ECO:0000313" key="6">
    <source>
        <dbReference type="EMBL" id="MET7014732.1"/>
    </source>
</evidence>
<keyword evidence="3" id="KW-0378">Hydrolase</keyword>
<keyword evidence="4" id="KW-0788">Thiol protease</keyword>
<evidence type="ECO:0000256" key="4">
    <source>
        <dbReference type="ARBA" id="ARBA00022807"/>
    </source>
</evidence>
<accession>A0ABV2TLD0</accession>